<evidence type="ECO:0000313" key="1">
    <source>
        <dbReference type="EMBL" id="MDJ1172337.1"/>
    </source>
</evidence>
<comment type="caution">
    <text evidence="1">The sequence shown here is derived from an EMBL/GenBank/DDBJ whole genome shotgun (WGS) entry which is preliminary data.</text>
</comment>
<keyword evidence="2" id="KW-1185">Reference proteome</keyword>
<name>A0ABT7AZJ3_9CYAN</name>
<dbReference type="Proteomes" id="UP001235303">
    <property type="component" value="Unassembled WGS sequence"/>
</dbReference>
<dbReference type="PANTHER" id="PTHR47152:SF4">
    <property type="entry name" value="SLR0445 PROTEIN"/>
    <property type="match status" value="1"/>
</dbReference>
<protein>
    <submittedName>
        <fullName evidence="1">Uncharacterized protein</fullName>
    </submittedName>
</protein>
<reference evidence="1 2" key="1">
    <citation type="submission" date="2023-01" db="EMBL/GenBank/DDBJ databases">
        <title>Novel diversity within Roseofilum (Cyanobacteria; Desertifilaceae) from marine benthic mats with descriptions of four novel species.</title>
        <authorList>
            <person name="Wang Y."/>
            <person name="Berthold D.E."/>
            <person name="Hu J."/>
            <person name="Lefler F.W."/>
            <person name="Laughinghouse H.D. IV."/>
        </authorList>
    </citation>
    <scope>NUCLEOTIDE SEQUENCE [LARGE SCALE GENOMIC DNA]</scope>
    <source>
        <strain evidence="1 2">BLCC-M154</strain>
    </source>
</reference>
<proteinExistence type="predicted"/>
<feature type="non-terminal residue" evidence="1">
    <location>
        <position position="117"/>
    </location>
</feature>
<evidence type="ECO:0000313" key="2">
    <source>
        <dbReference type="Proteomes" id="UP001235303"/>
    </source>
</evidence>
<organism evidence="1 2">
    <name type="scientific">Roseofilum acuticapitatum BLCC-M154</name>
    <dbReference type="NCBI Taxonomy" id="3022444"/>
    <lineage>
        <taxon>Bacteria</taxon>
        <taxon>Bacillati</taxon>
        <taxon>Cyanobacteriota</taxon>
        <taxon>Cyanophyceae</taxon>
        <taxon>Desertifilales</taxon>
        <taxon>Desertifilaceae</taxon>
        <taxon>Roseofilum</taxon>
        <taxon>Roseofilum acuticapitatum</taxon>
    </lineage>
</organism>
<gene>
    <name evidence="1" type="ORF">PMG71_23180</name>
</gene>
<sequence length="117" mass="13309">MGVKEVWQWKEGEFSLYHLDSTGYEAIANSELLPNLDISLLTRCVKPDQQFDAVMEFRDRLRQLNDIKFAHSCPRSGNTLIKNPGSKMLPLQSDQRIRGVRASCPLLNKFSSPLAET</sequence>
<accession>A0ABT7AZJ3</accession>
<dbReference type="EMBL" id="JAQOSP010000148">
    <property type="protein sequence ID" value="MDJ1172337.1"/>
    <property type="molecule type" value="Genomic_DNA"/>
</dbReference>
<dbReference type="PANTHER" id="PTHR47152">
    <property type="entry name" value="SLR2084 PROTEIN-RELATED"/>
    <property type="match status" value="1"/>
</dbReference>